<dbReference type="Proteomes" id="UP000252107">
    <property type="component" value="Unassembled WGS sequence"/>
</dbReference>
<reference evidence="1" key="1">
    <citation type="submission" date="2016-04" db="EMBL/GenBank/DDBJ databases">
        <authorList>
            <person name="Tabuchi Yagui T.R."/>
        </authorList>
    </citation>
    <scope>NUCLEOTIDE SEQUENCE [LARGE SCALE GENOMIC DNA]</scope>
    <source>
        <strain evidence="1">NIES-26</strain>
    </source>
</reference>
<gene>
    <name evidence="1" type="ORF">A6770_08770</name>
</gene>
<name>A0A367RXA1_9NOSO</name>
<sequence>MRITKQADGKIVFLEEGKAGRKGSGLAHILQKHKEDFAKRGISENEIPDAVMAAVTRGIILGYQRTIEPRRPIYEVIFNGQTQYIAVTVGDNGYIVGANPASLP</sequence>
<evidence type="ECO:0000313" key="2">
    <source>
        <dbReference type="Proteomes" id="UP000252107"/>
    </source>
</evidence>
<accession>A0A367RXA1</accession>
<proteinExistence type="predicted"/>
<evidence type="ECO:0000313" key="1">
    <source>
        <dbReference type="EMBL" id="RCJ41168.1"/>
    </source>
</evidence>
<protein>
    <submittedName>
        <fullName evidence="1">Uncharacterized protein</fullName>
    </submittedName>
</protein>
<keyword evidence="2" id="KW-1185">Reference proteome</keyword>
<organism evidence="1 2">
    <name type="scientific">Nostoc minutum NIES-26</name>
    <dbReference type="NCBI Taxonomy" id="1844469"/>
    <lineage>
        <taxon>Bacteria</taxon>
        <taxon>Bacillati</taxon>
        <taxon>Cyanobacteriota</taxon>
        <taxon>Cyanophyceae</taxon>
        <taxon>Nostocales</taxon>
        <taxon>Nostocaceae</taxon>
        <taxon>Nostoc</taxon>
    </lineage>
</organism>
<comment type="caution">
    <text evidence="1">The sequence shown here is derived from an EMBL/GenBank/DDBJ whole genome shotgun (WGS) entry which is preliminary data.</text>
</comment>
<dbReference type="AlphaFoldDB" id="A0A367RXA1"/>
<dbReference type="EMBL" id="LXQD01000023">
    <property type="protein sequence ID" value="RCJ41168.1"/>
    <property type="molecule type" value="Genomic_DNA"/>
</dbReference>